<dbReference type="Gene3D" id="3.90.226.10">
    <property type="entry name" value="2-enoyl-CoA Hydratase, Chain A, domain 1"/>
    <property type="match status" value="1"/>
</dbReference>
<evidence type="ECO:0000313" key="3">
    <source>
        <dbReference type="Proteomes" id="UP001596405"/>
    </source>
</evidence>
<protein>
    <submittedName>
        <fullName evidence="2">S41 family peptidase</fullName>
    </submittedName>
</protein>
<keyword evidence="3" id="KW-1185">Reference proteome</keyword>
<feature type="domain" description="Tail specific protease" evidence="1">
    <location>
        <begin position="404"/>
        <end position="585"/>
    </location>
</feature>
<dbReference type="Pfam" id="PF03572">
    <property type="entry name" value="Peptidase_S41"/>
    <property type="match status" value="1"/>
</dbReference>
<gene>
    <name evidence="2" type="ORF">ACFQHR_11070</name>
</gene>
<dbReference type="PROSITE" id="PS51257">
    <property type="entry name" value="PROKAR_LIPOPROTEIN"/>
    <property type="match status" value="1"/>
</dbReference>
<dbReference type="EMBL" id="JBHSYQ010000004">
    <property type="protein sequence ID" value="MFC6998169.1"/>
    <property type="molecule type" value="Genomic_DNA"/>
</dbReference>
<name>A0ABW2DPE3_9BACT</name>
<sequence>MILNTYRYIAGALRVHYWVLTLFLFCACFLGSPYARAQNSPDTEKHLYFYHVWGFLKYHHPALAVGNISADSLFLRYLPPLDNASTQKEVNQVLALMLQEVGMPGTPKVTPSLNKTPHAFLLRNLDDRWRTRSRYLNADNRKALQTVFDHRFTDEKHQYTYVRYNPYGGTMPNEPAYEIPKEENVPYALRMLALAKFKAFVDYLYPHKYLMDENWDMVVQDFIPLFSQAGSRQAYETALLGLNARLDDSQAFPFFRQLHYKESIFKNKFYPPFDYKVIDRRIVVTNLIDPELCAKSNIQVNDVLEELDDQPIDVWVSALENVLSVSNRSALWAKVGEWGDNLLFRSADSDTKVLLLRGNDLISVNLQLIDPLQPDKAQLIDQYFKKRLNPVKKKKGLQWIGDSIAYVQINDTERLSEDVQIEDIGKRLDSLFNQIIAAKGLILDLRGTPDNSDFVYEHLYRKFGTADNLFARYYLLNPETPATYSYLARREAYFPTNITPLGAPRPAKVVLLVNGSTQGIGEWLAMNLQHLFPEAITIGQQTAGADGDVKRFYLPGNYVVECTANAVFYPDMTTTQRIGIKINQEVKSTLKAMQEKRDEPLDRAIELINAN</sequence>
<accession>A0ABW2DPE3</accession>
<evidence type="ECO:0000259" key="1">
    <source>
        <dbReference type="Pfam" id="PF03572"/>
    </source>
</evidence>
<evidence type="ECO:0000313" key="2">
    <source>
        <dbReference type="EMBL" id="MFC6998169.1"/>
    </source>
</evidence>
<dbReference type="SUPFAM" id="SSF52096">
    <property type="entry name" value="ClpP/crotonase"/>
    <property type="match status" value="1"/>
</dbReference>
<organism evidence="2 3">
    <name type="scientific">Rufibacter roseus</name>
    <dbReference type="NCBI Taxonomy" id="1567108"/>
    <lineage>
        <taxon>Bacteria</taxon>
        <taxon>Pseudomonadati</taxon>
        <taxon>Bacteroidota</taxon>
        <taxon>Cytophagia</taxon>
        <taxon>Cytophagales</taxon>
        <taxon>Hymenobacteraceae</taxon>
        <taxon>Rufibacter</taxon>
    </lineage>
</organism>
<dbReference type="Proteomes" id="UP001596405">
    <property type="component" value="Unassembled WGS sequence"/>
</dbReference>
<dbReference type="InterPro" id="IPR029045">
    <property type="entry name" value="ClpP/crotonase-like_dom_sf"/>
</dbReference>
<dbReference type="RefSeq" id="WP_066621498.1">
    <property type="nucleotide sequence ID" value="NZ_JBHSYQ010000004.1"/>
</dbReference>
<comment type="caution">
    <text evidence="2">The sequence shown here is derived from an EMBL/GenBank/DDBJ whole genome shotgun (WGS) entry which is preliminary data.</text>
</comment>
<reference evidence="3" key="1">
    <citation type="journal article" date="2019" name="Int. J. Syst. Evol. Microbiol.">
        <title>The Global Catalogue of Microorganisms (GCM) 10K type strain sequencing project: providing services to taxonomists for standard genome sequencing and annotation.</title>
        <authorList>
            <consortium name="The Broad Institute Genomics Platform"/>
            <consortium name="The Broad Institute Genome Sequencing Center for Infectious Disease"/>
            <person name="Wu L."/>
            <person name="Ma J."/>
        </authorList>
    </citation>
    <scope>NUCLEOTIDE SEQUENCE [LARGE SCALE GENOMIC DNA]</scope>
    <source>
        <strain evidence="3">CGMCC 4.7393</strain>
    </source>
</reference>
<dbReference type="InterPro" id="IPR005151">
    <property type="entry name" value="Tail-specific_protease"/>
</dbReference>
<proteinExistence type="predicted"/>